<dbReference type="AlphaFoldDB" id="A0AA88A8Q4"/>
<dbReference type="Proteomes" id="UP001187192">
    <property type="component" value="Unassembled WGS sequence"/>
</dbReference>
<organism evidence="1 2">
    <name type="scientific">Ficus carica</name>
    <name type="common">Common fig</name>
    <dbReference type="NCBI Taxonomy" id="3494"/>
    <lineage>
        <taxon>Eukaryota</taxon>
        <taxon>Viridiplantae</taxon>
        <taxon>Streptophyta</taxon>
        <taxon>Embryophyta</taxon>
        <taxon>Tracheophyta</taxon>
        <taxon>Spermatophyta</taxon>
        <taxon>Magnoliopsida</taxon>
        <taxon>eudicotyledons</taxon>
        <taxon>Gunneridae</taxon>
        <taxon>Pentapetalae</taxon>
        <taxon>rosids</taxon>
        <taxon>fabids</taxon>
        <taxon>Rosales</taxon>
        <taxon>Moraceae</taxon>
        <taxon>Ficeae</taxon>
        <taxon>Ficus</taxon>
    </lineage>
</organism>
<protein>
    <submittedName>
        <fullName evidence="1">Uncharacterized protein</fullName>
    </submittedName>
</protein>
<evidence type="ECO:0000313" key="1">
    <source>
        <dbReference type="EMBL" id="GMN47974.1"/>
    </source>
</evidence>
<keyword evidence="2" id="KW-1185">Reference proteome</keyword>
<accession>A0AA88A8Q4</accession>
<name>A0AA88A8Q4_FICCA</name>
<proteinExistence type="predicted"/>
<comment type="caution">
    <text evidence="1">The sequence shown here is derived from an EMBL/GenBank/DDBJ whole genome shotgun (WGS) entry which is preliminary data.</text>
</comment>
<dbReference type="EMBL" id="BTGU01000027">
    <property type="protein sequence ID" value="GMN47974.1"/>
    <property type="molecule type" value="Genomic_DNA"/>
</dbReference>
<sequence>MGGCCSLQVELGYDRNLQSQGYYCAEEIYRRSRAMVATIDGDN</sequence>
<evidence type="ECO:0000313" key="2">
    <source>
        <dbReference type="Proteomes" id="UP001187192"/>
    </source>
</evidence>
<reference evidence="1" key="1">
    <citation type="submission" date="2023-07" db="EMBL/GenBank/DDBJ databases">
        <title>draft genome sequence of fig (Ficus carica).</title>
        <authorList>
            <person name="Takahashi T."/>
            <person name="Nishimura K."/>
        </authorList>
    </citation>
    <scope>NUCLEOTIDE SEQUENCE</scope>
</reference>
<gene>
    <name evidence="1" type="ORF">TIFTF001_017145</name>
</gene>
<dbReference type="Gramene" id="FCD_00011938-RA">
    <property type="protein sequence ID" value="FCD_00011938-RA:cds"/>
    <property type="gene ID" value="FCD_00011938"/>
</dbReference>